<sequence>MIISLASQQQQQHCAYVDQVELHRLSVASVHHIHIHLTPTRSINKQSINMVGTHIRRSCHMGRAYVRARAHAQAPQFGLGEPAAASEPLLDNAYVRGSF</sequence>
<reference evidence="2" key="1">
    <citation type="journal article" date="2005" name="Nature">
        <title>The map-based sequence of the rice genome.</title>
        <authorList>
            <consortium name="International rice genome sequencing project (IRGSP)"/>
            <person name="Matsumoto T."/>
            <person name="Wu J."/>
            <person name="Kanamori H."/>
            <person name="Katayose Y."/>
            <person name="Fujisawa M."/>
            <person name="Namiki N."/>
            <person name="Mizuno H."/>
            <person name="Yamamoto K."/>
            <person name="Antonio B.A."/>
            <person name="Baba T."/>
            <person name="Sakata K."/>
            <person name="Nagamura Y."/>
            <person name="Aoki H."/>
            <person name="Arikawa K."/>
            <person name="Arita K."/>
            <person name="Bito T."/>
            <person name="Chiden Y."/>
            <person name="Fujitsuka N."/>
            <person name="Fukunaka R."/>
            <person name="Hamada M."/>
            <person name="Harada C."/>
            <person name="Hayashi A."/>
            <person name="Hijishita S."/>
            <person name="Honda M."/>
            <person name="Hosokawa S."/>
            <person name="Ichikawa Y."/>
            <person name="Idonuma A."/>
            <person name="Iijima M."/>
            <person name="Ikeda M."/>
            <person name="Ikeno M."/>
            <person name="Ito K."/>
            <person name="Ito S."/>
            <person name="Ito T."/>
            <person name="Ito Y."/>
            <person name="Ito Y."/>
            <person name="Iwabuchi A."/>
            <person name="Kamiya K."/>
            <person name="Karasawa W."/>
            <person name="Kurita K."/>
            <person name="Katagiri S."/>
            <person name="Kikuta A."/>
            <person name="Kobayashi H."/>
            <person name="Kobayashi N."/>
            <person name="Machita K."/>
            <person name="Maehara T."/>
            <person name="Masukawa M."/>
            <person name="Mizubayashi T."/>
            <person name="Mukai Y."/>
            <person name="Nagasaki H."/>
            <person name="Nagata Y."/>
            <person name="Naito S."/>
            <person name="Nakashima M."/>
            <person name="Nakama Y."/>
            <person name="Nakamichi Y."/>
            <person name="Nakamura M."/>
            <person name="Meguro A."/>
            <person name="Negishi M."/>
            <person name="Ohta I."/>
            <person name="Ohta T."/>
            <person name="Okamoto M."/>
            <person name="Ono N."/>
            <person name="Saji S."/>
            <person name="Sakaguchi M."/>
            <person name="Sakai K."/>
            <person name="Shibata M."/>
            <person name="Shimokawa T."/>
            <person name="Song J."/>
            <person name="Takazaki Y."/>
            <person name="Terasawa K."/>
            <person name="Tsugane M."/>
            <person name="Tsuji K."/>
            <person name="Ueda S."/>
            <person name="Waki K."/>
            <person name="Yamagata H."/>
            <person name="Yamamoto M."/>
            <person name="Yamamoto S."/>
            <person name="Yamane H."/>
            <person name="Yoshiki S."/>
            <person name="Yoshihara R."/>
            <person name="Yukawa K."/>
            <person name="Zhong H."/>
            <person name="Yano M."/>
            <person name="Yuan Q."/>
            <person name="Ouyang S."/>
            <person name="Liu J."/>
            <person name="Jones K.M."/>
            <person name="Gansberger K."/>
            <person name="Moffat K."/>
            <person name="Hill J."/>
            <person name="Bera J."/>
            <person name="Fadrosh D."/>
            <person name="Jin S."/>
            <person name="Johri S."/>
            <person name="Kim M."/>
            <person name="Overton L."/>
            <person name="Reardon M."/>
            <person name="Tsitrin T."/>
            <person name="Vuong H."/>
            <person name="Weaver B."/>
            <person name="Ciecko A."/>
            <person name="Tallon L."/>
            <person name="Jackson J."/>
            <person name="Pai G."/>
            <person name="Aken S.V."/>
            <person name="Utterback T."/>
            <person name="Reidmuller S."/>
            <person name="Feldblyum T."/>
            <person name="Hsiao J."/>
            <person name="Zismann V."/>
            <person name="Iobst S."/>
            <person name="de Vazeille A.R."/>
            <person name="Buell C.R."/>
            <person name="Ying K."/>
            <person name="Li Y."/>
            <person name="Lu T."/>
            <person name="Huang Y."/>
            <person name="Zhao Q."/>
            <person name="Feng Q."/>
            <person name="Zhang L."/>
            <person name="Zhu J."/>
            <person name="Weng Q."/>
            <person name="Mu J."/>
            <person name="Lu Y."/>
            <person name="Fan D."/>
            <person name="Liu Y."/>
            <person name="Guan J."/>
            <person name="Zhang Y."/>
            <person name="Yu S."/>
            <person name="Liu X."/>
            <person name="Zhang Y."/>
            <person name="Hong G."/>
            <person name="Han B."/>
            <person name="Choisne N."/>
            <person name="Demange N."/>
            <person name="Orjeda G."/>
            <person name="Samain S."/>
            <person name="Cattolico L."/>
            <person name="Pelletier E."/>
            <person name="Couloux A."/>
            <person name="Segurens B."/>
            <person name="Wincker P."/>
            <person name="D'Hont A."/>
            <person name="Scarpelli C."/>
            <person name="Weissenbach J."/>
            <person name="Salanoubat M."/>
            <person name="Quetier F."/>
            <person name="Yu Y."/>
            <person name="Kim H.R."/>
            <person name="Rambo T."/>
            <person name="Currie J."/>
            <person name="Collura K."/>
            <person name="Luo M."/>
            <person name="Yang T."/>
            <person name="Ammiraju J.S.S."/>
            <person name="Engler F."/>
            <person name="Soderlund C."/>
            <person name="Wing R.A."/>
            <person name="Palmer L.E."/>
            <person name="de la Bastide M."/>
            <person name="Spiegel L."/>
            <person name="Nascimento L."/>
            <person name="Zutavern T."/>
            <person name="O'Shaughnessy A."/>
            <person name="Dike S."/>
            <person name="Dedhia N."/>
            <person name="Preston R."/>
            <person name="Balija V."/>
            <person name="McCombie W.R."/>
            <person name="Chow T."/>
            <person name="Chen H."/>
            <person name="Chung M."/>
            <person name="Chen C."/>
            <person name="Shaw J."/>
            <person name="Wu H."/>
            <person name="Hsiao K."/>
            <person name="Chao Y."/>
            <person name="Chu M."/>
            <person name="Cheng C."/>
            <person name="Hour A."/>
            <person name="Lee P."/>
            <person name="Lin S."/>
            <person name="Lin Y."/>
            <person name="Liou J."/>
            <person name="Liu S."/>
            <person name="Hsing Y."/>
            <person name="Raghuvanshi S."/>
            <person name="Mohanty A."/>
            <person name="Bharti A.K."/>
            <person name="Gaur A."/>
            <person name="Gupta V."/>
            <person name="Kumar D."/>
            <person name="Ravi V."/>
            <person name="Vij S."/>
            <person name="Kapur A."/>
            <person name="Khurana P."/>
            <person name="Khurana P."/>
            <person name="Khurana J.P."/>
            <person name="Tyagi A.K."/>
            <person name="Gaikwad K."/>
            <person name="Singh A."/>
            <person name="Dalal V."/>
            <person name="Srivastava S."/>
            <person name="Dixit A."/>
            <person name="Pal A.K."/>
            <person name="Ghazi I.A."/>
            <person name="Yadav M."/>
            <person name="Pandit A."/>
            <person name="Bhargava A."/>
            <person name="Sureshbabu K."/>
            <person name="Batra K."/>
            <person name="Sharma T.R."/>
            <person name="Mohapatra T."/>
            <person name="Singh N.K."/>
            <person name="Messing J."/>
            <person name="Nelson A.B."/>
            <person name="Fuks G."/>
            <person name="Kavchok S."/>
            <person name="Keizer G."/>
            <person name="Linton E."/>
            <person name="Llaca V."/>
            <person name="Song R."/>
            <person name="Tanyolac B."/>
            <person name="Young S."/>
            <person name="Ho-Il K."/>
            <person name="Hahn J.H."/>
            <person name="Sangsakoo G."/>
            <person name="Vanavichit A."/>
            <person name="de Mattos Luiz.A.T."/>
            <person name="Zimmer P.D."/>
            <person name="Malone G."/>
            <person name="Dellagostin O."/>
            <person name="de Oliveira A.C."/>
            <person name="Bevan M."/>
            <person name="Bancroft I."/>
            <person name="Minx P."/>
            <person name="Cordum H."/>
            <person name="Wilson R."/>
            <person name="Cheng Z."/>
            <person name="Jin W."/>
            <person name="Jiang J."/>
            <person name="Leong S.A."/>
            <person name="Iwama H."/>
            <person name="Gojobori T."/>
            <person name="Itoh T."/>
            <person name="Niimura Y."/>
            <person name="Fujii Y."/>
            <person name="Habara T."/>
            <person name="Sakai H."/>
            <person name="Sato Y."/>
            <person name="Wilson G."/>
            <person name="Kumar K."/>
            <person name="McCouch S."/>
            <person name="Juretic N."/>
            <person name="Hoen D."/>
            <person name="Wright S."/>
            <person name="Bruskiewich R."/>
            <person name="Bureau T."/>
            <person name="Miyao A."/>
            <person name="Hirochika H."/>
            <person name="Nishikawa T."/>
            <person name="Kadowaki K."/>
            <person name="Sugiura M."/>
            <person name="Burr B."/>
            <person name="Sasaki T."/>
        </authorList>
    </citation>
    <scope>NUCLEOTIDE SEQUENCE [LARGE SCALE GENOMIC DNA]</scope>
    <source>
        <strain evidence="2">cv. Nipponbare</strain>
    </source>
</reference>
<keyword evidence="2" id="KW-1185">Reference proteome</keyword>
<dbReference type="Gramene" id="Os03t0229551-01">
    <property type="protein sequence ID" value="Os03t0229551-01"/>
    <property type="gene ID" value="Os03g0229551"/>
</dbReference>
<dbReference type="PaxDb" id="39947-A0A0P0VV08"/>
<evidence type="ECO:0000313" key="1">
    <source>
        <dbReference type="EMBL" id="BAS83092.1"/>
    </source>
</evidence>
<organism evidence="1 2">
    <name type="scientific">Oryza sativa subsp. japonica</name>
    <name type="common">Rice</name>
    <dbReference type="NCBI Taxonomy" id="39947"/>
    <lineage>
        <taxon>Eukaryota</taxon>
        <taxon>Viridiplantae</taxon>
        <taxon>Streptophyta</taxon>
        <taxon>Embryophyta</taxon>
        <taxon>Tracheophyta</taxon>
        <taxon>Spermatophyta</taxon>
        <taxon>Magnoliopsida</taxon>
        <taxon>Liliopsida</taxon>
        <taxon>Poales</taxon>
        <taxon>Poaceae</taxon>
        <taxon>BOP clade</taxon>
        <taxon>Oryzoideae</taxon>
        <taxon>Oryzeae</taxon>
        <taxon>Oryzinae</taxon>
        <taxon>Oryza</taxon>
        <taxon>Oryza sativa</taxon>
    </lineage>
</organism>
<reference evidence="1 2" key="3">
    <citation type="journal article" date="2013" name="Rice">
        <title>Improvement of the Oryza sativa Nipponbare reference genome using next generation sequence and optical map data.</title>
        <authorList>
            <person name="Kawahara Y."/>
            <person name="de la Bastide M."/>
            <person name="Hamilton J.P."/>
            <person name="Kanamori H."/>
            <person name="McCombie W.R."/>
            <person name="Ouyang S."/>
            <person name="Schwartz D.C."/>
            <person name="Tanaka T."/>
            <person name="Wu J."/>
            <person name="Zhou S."/>
            <person name="Childs K.L."/>
            <person name="Davidson R.M."/>
            <person name="Lin H."/>
            <person name="Quesada-Ocampo L."/>
            <person name="Vaillancourt B."/>
            <person name="Sakai H."/>
            <person name="Lee S.S."/>
            <person name="Kim J."/>
            <person name="Numa H."/>
            <person name="Itoh T."/>
            <person name="Buell C.R."/>
            <person name="Matsumoto T."/>
        </authorList>
    </citation>
    <scope>NUCLEOTIDE SEQUENCE [LARGE SCALE GENOMIC DNA]</scope>
    <source>
        <strain evidence="2">cv. Nipponbare</strain>
    </source>
</reference>
<protein>
    <submittedName>
        <fullName evidence="1">Os03g0229551 protein</fullName>
    </submittedName>
</protein>
<proteinExistence type="predicted"/>
<name>A0A0P0VV08_ORYSJ</name>
<gene>
    <name evidence="1" type="ordered locus">Os03g0229551</name>
    <name evidence="1" type="ORF">OSNPB_030229551</name>
</gene>
<accession>A0A0P0VV08</accession>
<dbReference type="Proteomes" id="UP000059680">
    <property type="component" value="Chromosome 3"/>
</dbReference>
<evidence type="ECO:0000313" key="2">
    <source>
        <dbReference type="Proteomes" id="UP000059680"/>
    </source>
</evidence>
<dbReference type="InParanoid" id="A0A0P0VV08"/>
<reference evidence="1 2" key="2">
    <citation type="journal article" date="2013" name="Plant Cell Physiol.">
        <title>Rice Annotation Project Database (RAP-DB): an integrative and interactive database for rice genomics.</title>
        <authorList>
            <person name="Sakai H."/>
            <person name="Lee S.S."/>
            <person name="Tanaka T."/>
            <person name="Numa H."/>
            <person name="Kim J."/>
            <person name="Kawahara Y."/>
            <person name="Wakimoto H."/>
            <person name="Yang C.C."/>
            <person name="Iwamoto M."/>
            <person name="Abe T."/>
            <person name="Yamada Y."/>
            <person name="Muto A."/>
            <person name="Inokuchi H."/>
            <person name="Ikemura T."/>
            <person name="Matsumoto T."/>
            <person name="Sasaki T."/>
            <person name="Itoh T."/>
        </authorList>
    </citation>
    <scope>NUCLEOTIDE SEQUENCE [LARGE SCALE GENOMIC DNA]</scope>
    <source>
        <strain evidence="2">cv. Nipponbare</strain>
    </source>
</reference>
<dbReference type="EMBL" id="AP014959">
    <property type="protein sequence ID" value="BAS83092.1"/>
    <property type="molecule type" value="Genomic_DNA"/>
</dbReference>
<dbReference type="AlphaFoldDB" id="A0A0P0VV08"/>